<protein>
    <recommendedName>
        <fullName evidence="4">Zinc finger, CCHC-type</fullName>
    </recommendedName>
</protein>
<dbReference type="AlphaFoldDB" id="A0A2P5AX25"/>
<evidence type="ECO:0000313" key="3">
    <source>
        <dbReference type="Proteomes" id="UP000237105"/>
    </source>
</evidence>
<reference evidence="3" key="1">
    <citation type="submission" date="2016-06" db="EMBL/GenBank/DDBJ databases">
        <title>Parallel loss of symbiosis genes in relatives of nitrogen-fixing non-legume Parasponia.</title>
        <authorList>
            <person name="Van Velzen R."/>
            <person name="Holmer R."/>
            <person name="Bu F."/>
            <person name="Rutten L."/>
            <person name="Van Zeijl A."/>
            <person name="Liu W."/>
            <person name="Santuari L."/>
            <person name="Cao Q."/>
            <person name="Sharma T."/>
            <person name="Shen D."/>
            <person name="Roswanjaya Y."/>
            <person name="Wardhani T."/>
            <person name="Kalhor M.S."/>
            <person name="Jansen J."/>
            <person name="Van den Hoogen J."/>
            <person name="Gungor B."/>
            <person name="Hartog M."/>
            <person name="Hontelez J."/>
            <person name="Verver J."/>
            <person name="Yang W.-C."/>
            <person name="Schijlen E."/>
            <person name="Repin R."/>
            <person name="Schilthuizen M."/>
            <person name="Schranz E."/>
            <person name="Heidstra R."/>
            <person name="Miyata K."/>
            <person name="Fedorova E."/>
            <person name="Kohlen W."/>
            <person name="Bisseling T."/>
            <person name="Smit S."/>
            <person name="Geurts R."/>
        </authorList>
    </citation>
    <scope>NUCLEOTIDE SEQUENCE [LARGE SCALE GENOMIC DNA]</scope>
    <source>
        <strain evidence="3">cv. WU1-14</strain>
    </source>
</reference>
<proteinExistence type="predicted"/>
<feature type="region of interest" description="Disordered" evidence="1">
    <location>
        <begin position="110"/>
        <end position="150"/>
    </location>
</feature>
<evidence type="ECO:0000313" key="2">
    <source>
        <dbReference type="EMBL" id="PON41089.1"/>
    </source>
</evidence>
<dbReference type="EMBL" id="JXTB01000423">
    <property type="protein sequence ID" value="PON41089.1"/>
    <property type="molecule type" value="Genomic_DNA"/>
</dbReference>
<name>A0A2P5AX25_PARAD</name>
<comment type="caution">
    <text evidence="2">The sequence shown here is derived from an EMBL/GenBank/DDBJ whole genome shotgun (WGS) entry which is preliminary data.</text>
</comment>
<gene>
    <name evidence="2" type="ORF">PanWU01x14_292410</name>
</gene>
<organism evidence="2 3">
    <name type="scientific">Parasponia andersonii</name>
    <name type="common">Sponia andersonii</name>
    <dbReference type="NCBI Taxonomy" id="3476"/>
    <lineage>
        <taxon>Eukaryota</taxon>
        <taxon>Viridiplantae</taxon>
        <taxon>Streptophyta</taxon>
        <taxon>Embryophyta</taxon>
        <taxon>Tracheophyta</taxon>
        <taxon>Spermatophyta</taxon>
        <taxon>Magnoliopsida</taxon>
        <taxon>eudicotyledons</taxon>
        <taxon>Gunneridae</taxon>
        <taxon>Pentapetalae</taxon>
        <taxon>rosids</taxon>
        <taxon>fabids</taxon>
        <taxon>Rosales</taxon>
        <taxon>Cannabaceae</taxon>
        <taxon>Parasponia</taxon>
    </lineage>
</organism>
<sequence>GLGGRSGGSGHGNGFNNLVQYQICGRNGHLASNCYHQYDNQFQSHNSNGGGSAASRKTNPFQAMIASPQIIVDPARYANFGASIHITTDIQNFVTIEQINNCSLPISCNSNSKKVNRNRNNERDKRNSNSKKGSRNNNSEKSSSNSNNKR</sequence>
<evidence type="ECO:0008006" key="4">
    <source>
        <dbReference type="Google" id="ProtNLM"/>
    </source>
</evidence>
<dbReference type="Proteomes" id="UP000237105">
    <property type="component" value="Unassembled WGS sequence"/>
</dbReference>
<feature type="compositionally biased region" description="Low complexity" evidence="1">
    <location>
        <begin position="135"/>
        <end position="150"/>
    </location>
</feature>
<evidence type="ECO:0000256" key="1">
    <source>
        <dbReference type="SAM" id="MobiDB-lite"/>
    </source>
</evidence>
<accession>A0A2P5AX25</accession>
<keyword evidence="3" id="KW-1185">Reference proteome</keyword>
<feature type="non-terminal residue" evidence="2">
    <location>
        <position position="1"/>
    </location>
</feature>